<proteinExistence type="predicted"/>
<feature type="domain" description="CBS" evidence="12">
    <location>
        <begin position="497"/>
        <end position="557"/>
    </location>
</feature>
<evidence type="ECO:0000256" key="3">
    <source>
        <dbReference type="ARBA" id="ARBA00022692"/>
    </source>
</evidence>
<feature type="transmembrane region" description="Helical" evidence="11">
    <location>
        <begin position="412"/>
        <end position="437"/>
    </location>
</feature>
<evidence type="ECO:0000256" key="2">
    <source>
        <dbReference type="ARBA" id="ARBA00022448"/>
    </source>
</evidence>
<keyword evidence="14" id="KW-1185">Reference proteome</keyword>
<keyword evidence="7" id="KW-0869">Chloride channel</keyword>
<dbReference type="Gene3D" id="1.10.3080.10">
    <property type="entry name" value="Clc chloride channel"/>
    <property type="match status" value="1"/>
</dbReference>
<keyword evidence="2" id="KW-0813">Transport</keyword>
<evidence type="ECO:0000256" key="8">
    <source>
        <dbReference type="ARBA" id="ARBA00023214"/>
    </source>
</evidence>
<dbReference type="CDD" id="cd02205">
    <property type="entry name" value="CBS_pair_SF"/>
    <property type="match status" value="1"/>
</dbReference>
<organism evidence="13 14">
    <name type="scientific">Natronomicrosphaera hydrolytica</name>
    <dbReference type="NCBI Taxonomy" id="3242702"/>
    <lineage>
        <taxon>Bacteria</taxon>
        <taxon>Pseudomonadati</taxon>
        <taxon>Planctomycetota</taxon>
        <taxon>Phycisphaerae</taxon>
        <taxon>Phycisphaerales</taxon>
        <taxon>Phycisphaeraceae</taxon>
        <taxon>Natronomicrosphaera</taxon>
    </lineage>
</organism>
<dbReference type="Pfam" id="PF00654">
    <property type="entry name" value="Voltage_CLC"/>
    <property type="match status" value="1"/>
</dbReference>
<sequence>MPRIARARIRLNRLITAVGFPRDWFLLPLAAAIGALGGVVATAFDGLVHASGEFFFGRLGGREFPHSQWLLLMFLPALGGLLVGLIQQVLARTGPSPGVPEVIESVARRKGELPARSGLYKAVTASLTIGSGGSAGVEGPIIHIGSVLGSTVGRVLRVGRQHMHTLVGCGAAAGMAGIFNTPIAGVMFVLEVLLRDFSVKTFIPIVVASVFGTAVAQAMLQHHGGVFMLPGTMQDYEFALSELWAYALLGVLCGLLGVAFSLLLRTSEQAFALVPGPRFAMPALGGLLLGVMGIVFVLAGLQIVPHYEPPAFFAGGYPVIEGLLNPRSYPDATDAALIEGMTDVGRALPVASVSVLVLLTVLAFKLVGTCLTLGSGGAGGVFGPSLFMGATLGATFGLVLEWMNIFPGATPATYALAGMAGVLAATIHAPLTAFLLVFELTQDYRLILPMMLVSIFAVTTSQLIVRDSIYARWLRRRGIRIGTYSDQTLLRRITAAQVPWMPAVVVSPGDPVQRLVTLIEQYAAADYVVCDENDEYVGMVVGEDLRMTLVQREAIPLMIVGELMRTNLPTVARDEPLDMVLDKFSRHDVSSLPVVDENLKVKGVITRSRLMRQYQRALEEA</sequence>
<keyword evidence="10" id="KW-0129">CBS domain</keyword>
<evidence type="ECO:0000256" key="4">
    <source>
        <dbReference type="ARBA" id="ARBA00022989"/>
    </source>
</evidence>
<feature type="transmembrane region" description="Helical" evidence="11">
    <location>
        <begin position="347"/>
        <end position="367"/>
    </location>
</feature>
<evidence type="ECO:0000256" key="11">
    <source>
        <dbReference type="SAM" id="Phobius"/>
    </source>
</evidence>
<keyword evidence="4 11" id="KW-1133">Transmembrane helix</keyword>
<evidence type="ECO:0000313" key="14">
    <source>
        <dbReference type="Proteomes" id="UP001575105"/>
    </source>
</evidence>
<dbReference type="EMBL" id="JBGUBD010000002">
    <property type="protein sequence ID" value="MFA9477187.1"/>
    <property type="molecule type" value="Genomic_DNA"/>
</dbReference>
<evidence type="ECO:0000256" key="10">
    <source>
        <dbReference type="PROSITE-ProRule" id="PRU00703"/>
    </source>
</evidence>
<dbReference type="PANTHER" id="PTHR43427">
    <property type="entry name" value="CHLORIDE CHANNEL PROTEIN CLC-E"/>
    <property type="match status" value="1"/>
</dbReference>
<feature type="transmembrane region" description="Helical" evidence="11">
    <location>
        <begin position="165"/>
        <end position="190"/>
    </location>
</feature>
<gene>
    <name evidence="13" type="ORF">ACERK3_02650</name>
</gene>
<keyword evidence="3 11" id="KW-0812">Transmembrane</keyword>
<comment type="subcellular location">
    <subcellularLocation>
        <location evidence="1">Membrane</location>
        <topology evidence="1">Multi-pass membrane protein</topology>
    </subcellularLocation>
</comment>
<dbReference type="Proteomes" id="UP001575105">
    <property type="component" value="Unassembled WGS sequence"/>
</dbReference>
<feature type="transmembrane region" description="Helical" evidence="11">
    <location>
        <begin position="379"/>
        <end position="400"/>
    </location>
</feature>
<evidence type="ECO:0000259" key="12">
    <source>
        <dbReference type="PROSITE" id="PS51371"/>
    </source>
</evidence>
<dbReference type="Pfam" id="PF00571">
    <property type="entry name" value="CBS"/>
    <property type="match status" value="2"/>
</dbReference>
<dbReference type="InterPro" id="IPR050368">
    <property type="entry name" value="ClC-type_chloride_channel"/>
</dbReference>
<feature type="transmembrane region" description="Helical" evidence="11">
    <location>
        <begin position="69"/>
        <end position="90"/>
    </location>
</feature>
<evidence type="ECO:0000256" key="5">
    <source>
        <dbReference type="ARBA" id="ARBA00023065"/>
    </source>
</evidence>
<dbReference type="SUPFAM" id="SSF54631">
    <property type="entry name" value="CBS-domain pair"/>
    <property type="match status" value="1"/>
</dbReference>
<comment type="caution">
    <text evidence="13">The sequence shown here is derived from an EMBL/GenBank/DDBJ whole genome shotgun (WGS) entry which is preliminary data.</text>
</comment>
<evidence type="ECO:0000313" key="13">
    <source>
        <dbReference type="EMBL" id="MFA9477187.1"/>
    </source>
</evidence>
<dbReference type="PANTHER" id="PTHR43427:SF6">
    <property type="entry name" value="CHLORIDE CHANNEL PROTEIN CLC-E"/>
    <property type="match status" value="1"/>
</dbReference>
<dbReference type="CDD" id="cd00400">
    <property type="entry name" value="Voltage_gated_ClC"/>
    <property type="match status" value="1"/>
</dbReference>
<dbReference type="InterPro" id="IPR001807">
    <property type="entry name" value="ClC"/>
</dbReference>
<dbReference type="Gene3D" id="3.10.580.10">
    <property type="entry name" value="CBS-domain"/>
    <property type="match status" value="1"/>
</dbReference>
<dbReference type="PROSITE" id="PS51371">
    <property type="entry name" value="CBS"/>
    <property type="match status" value="2"/>
</dbReference>
<dbReference type="SMART" id="SM00116">
    <property type="entry name" value="CBS"/>
    <property type="match status" value="2"/>
</dbReference>
<feature type="transmembrane region" description="Helical" evidence="11">
    <location>
        <begin position="243"/>
        <end position="264"/>
    </location>
</feature>
<dbReference type="InterPro" id="IPR046342">
    <property type="entry name" value="CBS_dom_sf"/>
</dbReference>
<feature type="transmembrane region" description="Helical" evidence="11">
    <location>
        <begin position="284"/>
        <end position="304"/>
    </location>
</feature>
<name>A0ABV4U1F0_9BACT</name>
<keyword evidence="8" id="KW-0868">Chloride</keyword>
<keyword evidence="9" id="KW-0407">Ion channel</keyword>
<dbReference type="RefSeq" id="WP_425344114.1">
    <property type="nucleotide sequence ID" value="NZ_JBGUBD010000002.1"/>
</dbReference>
<evidence type="ECO:0000256" key="6">
    <source>
        <dbReference type="ARBA" id="ARBA00023136"/>
    </source>
</evidence>
<accession>A0ABV4U1F0</accession>
<dbReference type="PRINTS" id="PR00762">
    <property type="entry name" value="CLCHANNEL"/>
</dbReference>
<dbReference type="InterPro" id="IPR014743">
    <property type="entry name" value="Cl-channel_core"/>
</dbReference>
<evidence type="ECO:0000256" key="1">
    <source>
        <dbReference type="ARBA" id="ARBA00004141"/>
    </source>
</evidence>
<evidence type="ECO:0000256" key="7">
    <source>
        <dbReference type="ARBA" id="ARBA00023173"/>
    </source>
</evidence>
<feature type="transmembrane region" description="Helical" evidence="11">
    <location>
        <begin position="24"/>
        <end position="48"/>
    </location>
</feature>
<dbReference type="SUPFAM" id="SSF81340">
    <property type="entry name" value="Clc chloride channel"/>
    <property type="match status" value="1"/>
</dbReference>
<reference evidence="13 14" key="1">
    <citation type="submission" date="2024-08" db="EMBL/GenBank/DDBJ databases">
        <title>Whole-genome sequencing of halo(alkali)philic microorganisms from hypersaline lakes.</title>
        <authorList>
            <person name="Sorokin D.Y."/>
            <person name="Merkel A.Y."/>
            <person name="Messina E."/>
            <person name="Yakimov M."/>
        </authorList>
    </citation>
    <scope>NUCLEOTIDE SEQUENCE [LARGE SCALE GENOMIC DNA]</scope>
    <source>
        <strain evidence="13 14">AB-hyl4</strain>
    </source>
</reference>
<feature type="transmembrane region" description="Helical" evidence="11">
    <location>
        <begin position="444"/>
        <end position="465"/>
    </location>
</feature>
<keyword evidence="6 11" id="KW-0472">Membrane</keyword>
<protein>
    <submittedName>
        <fullName evidence="13">Chloride channel protein</fullName>
    </submittedName>
</protein>
<dbReference type="InterPro" id="IPR000644">
    <property type="entry name" value="CBS_dom"/>
</dbReference>
<feature type="domain" description="CBS" evidence="12">
    <location>
        <begin position="564"/>
        <end position="620"/>
    </location>
</feature>
<evidence type="ECO:0000256" key="9">
    <source>
        <dbReference type="ARBA" id="ARBA00023303"/>
    </source>
</evidence>
<keyword evidence="5" id="KW-0406">Ion transport</keyword>